<organism evidence="2 3">
    <name type="scientific">Cnuella takakiae</name>
    <dbReference type="NCBI Taxonomy" id="1302690"/>
    <lineage>
        <taxon>Bacteria</taxon>
        <taxon>Pseudomonadati</taxon>
        <taxon>Bacteroidota</taxon>
        <taxon>Chitinophagia</taxon>
        <taxon>Chitinophagales</taxon>
        <taxon>Chitinophagaceae</taxon>
        <taxon>Cnuella</taxon>
    </lineage>
</organism>
<feature type="transmembrane region" description="Helical" evidence="1">
    <location>
        <begin position="196"/>
        <end position="218"/>
    </location>
</feature>
<evidence type="ECO:0000256" key="1">
    <source>
        <dbReference type="SAM" id="Phobius"/>
    </source>
</evidence>
<gene>
    <name evidence="2" type="ORF">SAMN05444008_12165</name>
</gene>
<dbReference type="STRING" id="1302690.BUE76_05130"/>
<feature type="transmembrane region" description="Helical" evidence="1">
    <location>
        <begin position="145"/>
        <end position="166"/>
    </location>
</feature>
<proteinExistence type="predicted"/>
<feature type="transmembrane region" description="Helical" evidence="1">
    <location>
        <begin position="30"/>
        <end position="49"/>
    </location>
</feature>
<feature type="transmembrane region" description="Helical" evidence="1">
    <location>
        <begin position="96"/>
        <end position="113"/>
    </location>
</feature>
<keyword evidence="1" id="KW-0472">Membrane</keyword>
<feature type="transmembrane region" description="Helical" evidence="1">
    <location>
        <begin position="173"/>
        <end position="190"/>
    </location>
</feature>
<reference evidence="2 3" key="1">
    <citation type="submission" date="2016-11" db="EMBL/GenBank/DDBJ databases">
        <authorList>
            <person name="Jaros S."/>
            <person name="Januszkiewicz K."/>
            <person name="Wedrychowicz H."/>
        </authorList>
    </citation>
    <scope>NUCLEOTIDE SEQUENCE [LARGE SCALE GENOMIC DNA]</scope>
    <source>
        <strain evidence="2 3">DSM 26897</strain>
    </source>
</reference>
<name>A0A1M5I4K6_9BACT</name>
<keyword evidence="1" id="KW-0812">Transmembrane</keyword>
<protein>
    <submittedName>
        <fullName evidence="2">Uncharacterized protein</fullName>
    </submittedName>
</protein>
<dbReference type="EMBL" id="FQUO01000021">
    <property type="protein sequence ID" value="SHG22783.1"/>
    <property type="molecule type" value="Genomic_DNA"/>
</dbReference>
<accession>A0A1M5I4K6</accession>
<dbReference type="Proteomes" id="UP000184368">
    <property type="component" value="Unassembled WGS sequence"/>
</dbReference>
<dbReference type="AlphaFoldDB" id="A0A1M5I4K6"/>
<dbReference type="OrthoDB" id="670335at2"/>
<feature type="transmembrane region" description="Helical" evidence="1">
    <location>
        <begin position="55"/>
        <end position="75"/>
    </location>
</feature>
<evidence type="ECO:0000313" key="2">
    <source>
        <dbReference type="EMBL" id="SHG22783.1"/>
    </source>
</evidence>
<sequence>MSEQQLSQQESLQLITEMIQKAKKSIHETGTSSILWGSAIAVCGLVNFAERQWQFSIGFDVWLLAMIAIIPQVWISVRESRERKVRTHTQVVLNNVWIVYGLSIFALVFYFNIVPGVTERLLAESGSQVFARNTTTGIETPFRSFIASSGSLLLLLYAIPTLITGLTHRFKPMIIGAVLCYGFFIASLFTDTRLDMLFNGLAAICNWLIPGLILRSLYLKEKAGRNV</sequence>
<evidence type="ECO:0000313" key="3">
    <source>
        <dbReference type="Proteomes" id="UP000184368"/>
    </source>
</evidence>
<keyword evidence="1" id="KW-1133">Transmembrane helix</keyword>
<keyword evidence="3" id="KW-1185">Reference proteome</keyword>
<dbReference type="RefSeq" id="WP_073047747.1">
    <property type="nucleotide sequence ID" value="NZ_FQUO01000021.1"/>
</dbReference>